<dbReference type="InterPro" id="IPR029061">
    <property type="entry name" value="THDP-binding"/>
</dbReference>
<evidence type="ECO:0000256" key="2">
    <source>
        <dbReference type="ARBA" id="ARBA00007131"/>
    </source>
</evidence>
<dbReference type="Gene3D" id="3.40.50.970">
    <property type="match status" value="1"/>
</dbReference>
<comment type="cofactor">
    <cofactor evidence="1">
        <name>thiamine diphosphate</name>
        <dbReference type="ChEBI" id="CHEBI:58937"/>
    </cofactor>
</comment>
<dbReference type="KEGG" id="csh:Closa_4115"/>
<dbReference type="OrthoDB" id="8732661at2"/>
<sequence length="315" mass="33956">MSEIIKKATRDSYGEALVELGGIHEDLYVLDADLASATKTAYFRKTYPDRHIDCGIAECNMMGVAAGLSLTGKIPFASSFAMFAAGRAFEQIRNSIGYPGLNVKIGATHGGISVGEDGATHQCNEDFALIRTIPGMVVLCPSDDVEAKAAVKAAYEHKGPVYLRFGRVPVPSLNQKEGYRFQMGKGVVLKEGTDITIIANGILVNEVLEAEKMLAEKGLQAQIINIHTIKPLDKDLVIRSAKKTGKVVVAEEHSIIGGLGSAVCDVLSEYYPVPVLKIGVNDVYGRSGSARELLRAYELDSESLAGRILHFYHQG</sequence>
<feature type="domain" description="Transketolase-like pyrimidine-binding" evidence="4">
    <location>
        <begin position="7"/>
        <end position="172"/>
    </location>
</feature>
<protein>
    <submittedName>
        <fullName evidence="5">Transketolase central region</fullName>
    </submittedName>
</protein>
<dbReference type="InterPro" id="IPR051157">
    <property type="entry name" value="PDH/Transketolase"/>
</dbReference>
<dbReference type="InterPro" id="IPR005475">
    <property type="entry name" value="Transketolase-like_Pyr-bd"/>
</dbReference>
<accession>D9R2J8</accession>
<dbReference type="Proteomes" id="UP000001662">
    <property type="component" value="Chromosome"/>
</dbReference>
<dbReference type="HOGENOM" id="CLU_009227_1_1_9"/>
<dbReference type="RefSeq" id="WP_013274674.1">
    <property type="nucleotide sequence ID" value="NC_014376.1"/>
</dbReference>
<evidence type="ECO:0000256" key="3">
    <source>
        <dbReference type="ARBA" id="ARBA00023052"/>
    </source>
</evidence>
<dbReference type="FunFam" id="3.40.50.970:FF:000129">
    <property type="entry name" value="Transketolase"/>
    <property type="match status" value="1"/>
</dbReference>
<dbReference type="PaxDb" id="610130-Closa_4115"/>
<evidence type="ECO:0000259" key="4">
    <source>
        <dbReference type="SMART" id="SM00861"/>
    </source>
</evidence>
<dbReference type="Pfam" id="PF02779">
    <property type="entry name" value="Transket_pyr"/>
    <property type="match status" value="1"/>
</dbReference>
<dbReference type="Pfam" id="PF02780">
    <property type="entry name" value="Transketolase_C"/>
    <property type="match status" value="1"/>
</dbReference>
<gene>
    <name evidence="5" type="ordered locus">Closa_4115</name>
</gene>
<dbReference type="EMBL" id="CP002109">
    <property type="protein sequence ID" value="ADL06622.1"/>
    <property type="molecule type" value="Genomic_DNA"/>
</dbReference>
<dbReference type="SMART" id="SM00861">
    <property type="entry name" value="Transket_pyr"/>
    <property type="match status" value="1"/>
</dbReference>
<comment type="similarity">
    <text evidence="2">Belongs to the transketolase family.</text>
</comment>
<dbReference type="CDD" id="cd07033">
    <property type="entry name" value="TPP_PYR_DXS_TK_like"/>
    <property type="match status" value="1"/>
</dbReference>
<dbReference type="InterPro" id="IPR033248">
    <property type="entry name" value="Transketolase_C"/>
</dbReference>
<evidence type="ECO:0000313" key="5">
    <source>
        <dbReference type="EMBL" id="ADL06622.1"/>
    </source>
</evidence>
<keyword evidence="6" id="KW-1185">Reference proteome</keyword>
<keyword evidence="3" id="KW-0786">Thiamine pyrophosphate</keyword>
<dbReference type="InterPro" id="IPR009014">
    <property type="entry name" value="Transketo_C/PFOR_II"/>
</dbReference>
<dbReference type="AlphaFoldDB" id="D9R2J8"/>
<proteinExistence type="inferred from homology"/>
<evidence type="ECO:0000256" key="1">
    <source>
        <dbReference type="ARBA" id="ARBA00001964"/>
    </source>
</evidence>
<dbReference type="PANTHER" id="PTHR43825">
    <property type="entry name" value="PYRUVATE DEHYDROGENASE E1 COMPONENT"/>
    <property type="match status" value="1"/>
</dbReference>
<dbReference type="PANTHER" id="PTHR43825:SF1">
    <property type="entry name" value="TRANSKETOLASE-LIKE PYRIMIDINE-BINDING DOMAIN-CONTAINING PROTEIN"/>
    <property type="match status" value="1"/>
</dbReference>
<dbReference type="Gene3D" id="3.40.50.920">
    <property type="match status" value="1"/>
</dbReference>
<dbReference type="STRING" id="610130.Closa_4115"/>
<organism evidence="5 6">
    <name type="scientific">Lacrimispora saccharolytica (strain ATCC 35040 / DSM 2544 / NRCC 2533 / WM1)</name>
    <name type="common">Clostridium saccharolyticum</name>
    <dbReference type="NCBI Taxonomy" id="610130"/>
    <lineage>
        <taxon>Bacteria</taxon>
        <taxon>Bacillati</taxon>
        <taxon>Bacillota</taxon>
        <taxon>Clostridia</taxon>
        <taxon>Lachnospirales</taxon>
        <taxon>Lachnospiraceae</taxon>
        <taxon>Lacrimispora</taxon>
    </lineage>
</organism>
<dbReference type="SUPFAM" id="SSF52922">
    <property type="entry name" value="TK C-terminal domain-like"/>
    <property type="match status" value="1"/>
</dbReference>
<reference evidence="5" key="1">
    <citation type="submission" date="2010-07" db="EMBL/GenBank/DDBJ databases">
        <title>Complete sequence of Clostridium saccharolyticum WM1.</title>
        <authorList>
            <consortium name="US DOE Joint Genome Institute"/>
            <person name="Lucas S."/>
            <person name="Copeland A."/>
            <person name="Lapidus A."/>
            <person name="Cheng J.-F."/>
            <person name="Bruce D."/>
            <person name="Goodwin L."/>
            <person name="Pitluck S."/>
            <person name="Chertkov O."/>
            <person name="Detter J.C."/>
            <person name="Han C."/>
            <person name="Tapia R."/>
            <person name="Land M."/>
            <person name="Hauser L."/>
            <person name="Chang Y.-J."/>
            <person name="Jeffries C."/>
            <person name="Kyrpides N."/>
            <person name="Ivanova N."/>
            <person name="Mikhailova N."/>
            <person name="Mouttaki H."/>
            <person name="Lin L."/>
            <person name="Zhou J."/>
            <person name="Hemme C.L."/>
            <person name="Woyke T."/>
        </authorList>
    </citation>
    <scope>NUCLEOTIDE SEQUENCE [LARGE SCALE GENOMIC DNA]</scope>
    <source>
        <strain evidence="5">WM1</strain>
    </source>
</reference>
<dbReference type="eggNOG" id="COG3958">
    <property type="taxonomic scope" value="Bacteria"/>
</dbReference>
<dbReference type="SUPFAM" id="SSF52518">
    <property type="entry name" value="Thiamin diphosphate-binding fold (THDP-binding)"/>
    <property type="match status" value="1"/>
</dbReference>
<name>D9R2J8_LACSW</name>
<evidence type="ECO:0000313" key="6">
    <source>
        <dbReference type="Proteomes" id="UP000001662"/>
    </source>
</evidence>